<feature type="chain" id="PRO_5042898839" evidence="1">
    <location>
        <begin position="20"/>
        <end position="155"/>
    </location>
</feature>
<dbReference type="NCBIfam" id="TIGR03748">
    <property type="entry name" value="conj_PilL"/>
    <property type="match status" value="1"/>
</dbReference>
<proteinExistence type="predicted"/>
<organism evidence="2 3">
    <name type="scientific">Lelliottia wanjuensis</name>
    <dbReference type="NCBI Taxonomy" id="3050585"/>
    <lineage>
        <taxon>Bacteria</taxon>
        <taxon>Pseudomonadati</taxon>
        <taxon>Pseudomonadota</taxon>
        <taxon>Gammaproteobacteria</taxon>
        <taxon>Enterobacterales</taxon>
        <taxon>Enterobacteriaceae</taxon>
        <taxon>Lelliottia</taxon>
    </lineage>
</organism>
<accession>A0AAP4FV57</accession>
<sequence length="155" mass="16795">MKISLIPGVLLLAGCTARSAPPLPCPTPPAPALAERVHTARYTLVDISPAQTLRFPLRQIISKTLPPSGKHHRHLTREEALRGWLNGSGYGLCLPVTTSMRLFYGSPLPDAQRRMGPVRTEAALQTIAGSAWVMTTDEVSRTVCWQPAPAIRPLG</sequence>
<dbReference type="Proteomes" id="UP001223214">
    <property type="component" value="Unassembled WGS sequence"/>
</dbReference>
<evidence type="ECO:0000256" key="1">
    <source>
        <dbReference type="SAM" id="SignalP"/>
    </source>
</evidence>
<keyword evidence="1" id="KW-0732">Signal</keyword>
<feature type="signal peptide" evidence="1">
    <location>
        <begin position="1"/>
        <end position="19"/>
    </location>
</feature>
<dbReference type="AlphaFoldDB" id="A0AAP4FV57"/>
<evidence type="ECO:0000313" key="2">
    <source>
        <dbReference type="EMBL" id="MDK9361954.1"/>
    </source>
</evidence>
<name>A0AAP4FV57_9ENTR</name>
<comment type="caution">
    <text evidence="2">The sequence shown here is derived from an EMBL/GenBank/DDBJ whole genome shotgun (WGS) entry which is preliminary data.</text>
</comment>
<dbReference type="EMBL" id="JASSOM010000003">
    <property type="protein sequence ID" value="MDK9361954.1"/>
    <property type="molecule type" value="Genomic_DNA"/>
</dbReference>
<dbReference type="PROSITE" id="PS51257">
    <property type="entry name" value="PROKAR_LIPOPROTEIN"/>
    <property type="match status" value="1"/>
</dbReference>
<dbReference type="RefSeq" id="WP_285149765.1">
    <property type="nucleotide sequence ID" value="NZ_JASSOM010000003.1"/>
</dbReference>
<reference evidence="2 3" key="1">
    <citation type="submission" date="2023-06" db="EMBL/GenBank/DDBJ databases">
        <title>Identification and characterization of antibiotic-resistant Gram-negative bacteria.</title>
        <authorList>
            <person name="Cho G.-S."/>
            <person name="Lee J."/>
            <person name="Tai E."/>
            <person name="Jeong S."/>
            <person name="Kim I."/>
            <person name="Kim B.-E."/>
            <person name="Jeong M.-I."/>
            <person name="Oh K.-K."/>
            <person name="Franz C.M.A.P."/>
        </authorList>
    </citation>
    <scope>NUCLEOTIDE SEQUENCE [LARGE SCALE GENOMIC DNA]</scope>
    <source>
        <strain evidence="2 3">V106_12</strain>
    </source>
</reference>
<protein>
    <submittedName>
        <fullName evidence="2">Response regulator</fullName>
    </submittedName>
</protein>
<keyword evidence="3" id="KW-1185">Reference proteome</keyword>
<evidence type="ECO:0000313" key="3">
    <source>
        <dbReference type="Proteomes" id="UP001223214"/>
    </source>
</evidence>
<dbReference type="InterPro" id="IPR022260">
    <property type="entry name" value="Integr_conj_element_PilL"/>
</dbReference>
<gene>
    <name evidence="2" type="ORF">QQF32_01885</name>
</gene>